<organism evidence="1 2">
    <name type="scientific">Microbacter margulisiae</name>
    <dbReference type="NCBI Taxonomy" id="1350067"/>
    <lineage>
        <taxon>Bacteria</taxon>
        <taxon>Pseudomonadati</taxon>
        <taxon>Bacteroidota</taxon>
        <taxon>Bacteroidia</taxon>
        <taxon>Bacteroidales</taxon>
        <taxon>Porphyromonadaceae</taxon>
        <taxon>Microbacter</taxon>
    </lineage>
</organism>
<keyword evidence="2" id="KW-1185">Reference proteome</keyword>
<comment type="caution">
    <text evidence="1">The sequence shown here is derived from an EMBL/GenBank/DDBJ whole genome shotgun (WGS) entry which is preliminary data.</text>
</comment>
<evidence type="ECO:0000313" key="1">
    <source>
        <dbReference type="EMBL" id="MBB3186239.1"/>
    </source>
</evidence>
<proteinExistence type="predicted"/>
<dbReference type="PANTHER" id="PTHR33408:SF4">
    <property type="entry name" value="TRANSPOSASE DDE DOMAIN-CONTAINING PROTEIN"/>
    <property type="match status" value="1"/>
</dbReference>
<evidence type="ECO:0000313" key="2">
    <source>
        <dbReference type="Proteomes" id="UP000544222"/>
    </source>
</evidence>
<dbReference type="PANTHER" id="PTHR33408">
    <property type="entry name" value="TRANSPOSASE"/>
    <property type="match status" value="1"/>
</dbReference>
<dbReference type="AlphaFoldDB" id="A0A7W5DNM7"/>
<dbReference type="Proteomes" id="UP000544222">
    <property type="component" value="Unassembled WGS sequence"/>
</dbReference>
<dbReference type="RefSeq" id="WP_183412161.1">
    <property type="nucleotide sequence ID" value="NZ_JACHYB010000001.1"/>
</dbReference>
<reference evidence="1 2" key="1">
    <citation type="submission" date="2020-08" db="EMBL/GenBank/DDBJ databases">
        <title>Genomic Encyclopedia of Type Strains, Phase IV (KMG-IV): sequencing the most valuable type-strain genomes for metagenomic binning, comparative biology and taxonomic classification.</title>
        <authorList>
            <person name="Goeker M."/>
        </authorList>
    </citation>
    <scope>NUCLEOTIDE SEQUENCE [LARGE SCALE GENOMIC DNA]</scope>
    <source>
        <strain evidence="1 2">DSM 27471</strain>
    </source>
</reference>
<name>A0A7W5DNM7_9PORP</name>
<protein>
    <recommendedName>
        <fullName evidence="3">Transposase DDE domain-containing protein</fullName>
    </recommendedName>
</protein>
<gene>
    <name evidence="1" type="ORF">FHX64_000402</name>
</gene>
<evidence type="ECO:0008006" key="3">
    <source>
        <dbReference type="Google" id="ProtNLM"/>
    </source>
</evidence>
<sequence length="108" mass="12317">MVVIDAKELLKVDKMDVLADKGYHTGQQIQQCEQNNITTYVSPKEPASNDPDIFPVTTFVYDLEKDCYTCPAGITLTSNGTWHAHSSKGYKSAYKFQRYNNYECSEDY</sequence>
<dbReference type="EMBL" id="JACHYB010000001">
    <property type="protein sequence ID" value="MBB3186239.1"/>
    <property type="molecule type" value="Genomic_DNA"/>
</dbReference>
<accession>A0A7W5DNM7</accession>